<dbReference type="Gene3D" id="3.40.50.2000">
    <property type="entry name" value="Glycogen Phosphorylase B"/>
    <property type="match status" value="1"/>
</dbReference>
<accession>X0XP70</accession>
<feature type="non-terminal residue" evidence="3">
    <location>
        <position position="1"/>
    </location>
</feature>
<comment type="caution">
    <text evidence="3">The sequence shown here is derived from an EMBL/GenBank/DDBJ whole genome shotgun (WGS) entry which is preliminary data.</text>
</comment>
<dbReference type="EMBL" id="BARS01058045">
    <property type="protein sequence ID" value="GAG44970.1"/>
    <property type="molecule type" value="Genomic_DNA"/>
</dbReference>
<evidence type="ECO:0000259" key="2">
    <source>
        <dbReference type="Pfam" id="PF00534"/>
    </source>
</evidence>
<organism evidence="3">
    <name type="scientific">marine sediment metagenome</name>
    <dbReference type="NCBI Taxonomy" id="412755"/>
    <lineage>
        <taxon>unclassified sequences</taxon>
        <taxon>metagenomes</taxon>
        <taxon>ecological metagenomes</taxon>
    </lineage>
</organism>
<evidence type="ECO:0000256" key="1">
    <source>
        <dbReference type="ARBA" id="ARBA00022679"/>
    </source>
</evidence>
<gene>
    <name evidence="3" type="ORF">S01H1_84842</name>
</gene>
<dbReference type="PANTHER" id="PTHR46401">
    <property type="entry name" value="GLYCOSYLTRANSFERASE WBBK-RELATED"/>
    <property type="match status" value="1"/>
</dbReference>
<feature type="domain" description="Glycosyl transferase family 1" evidence="2">
    <location>
        <begin position="2"/>
        <end position="92"/>
    </location>
</feature>
<dbReference type="AlphaFoldDB" id="X0XP70"/>
<sequence>LFPGYVGTDDLVAFYNLASVLVYPSFYEGFGLPILEAASCGCPVIASQRGSIPEVAGDAAIYVDPESVEEIAQTMVAALNDRSLLKSLRRKGLERVKGFSWERCARETHNVYSKLLS</sequence>
<protein>
    <recommendedName>
        <fullName evidence="2">Glycosyl transferase family 1 domain-containing protein</fullName>
    </recommendedName>
</protein>
<dbReference type="GO" id="GO:0009103">
    <property type="term" value="P:lipopolysaccharide biosynthetic process"/>
    <property type="evidence" value="ECO:0007669"/>
    <property type="project" value="TreeGrafter"/>
</dbReference>
<dbReference type="Pfam" id="PF00534">
    <property type="entry name" value="Glycos_transf_1"/>
    <property type="match status" value="1"/>
</dbReference>
<feature type="non-terminal residue" evidence="3">
    <location>
        <position position="117"/>
    </location>
</feature>
<dbReference type="InterPro" id="IPR001296">
    <property type="entry name" value="Glyco_trans_1"/>
</dbReference>
<dbReference type="GO" id="GO:0016757">
    <property type="term" value="F:glycosyltransferase activity"/>
    <property type="evidence" value="ECO:0007669"/>
    <property type="project" value="InterPro"/>
</dbReference>
<dbReference type="PANTHER" id="PTHR46401:SF2">
    <property type="entry name" value="GLYCOSYLTRANSFERASE WBBK-RELATED"/>
    <property type="match status" value="1"/>
</dbReference>
<reference evidence="3" key="1">
    <citation type="journal article" date="2014" name="Front. Microbiol.">
        <title>High frequency of phylogenetically diverse reductive dehalogenase-homologous genes in deep subseafloor sedimentary metagenomes.</title>
        <authorList>
            <person name="Kawai M."/>
            <person name="Futagami T."/>
            <person name="Toyoda A."/>
            <person name="Takaki Y."/>
            <person name="Nishi S."/>
            <person name="Hori S."/>
            <person name="Arai W."/>
            <person name="Tsubouchi T."/>
            <person name="Morono Y."/>
            <person name="Uchiyama I."/>
            <person name="Ito T."/>
            <person name="Fujiyama A."/>
            <person name="Inagaki F."/>
            <person name="Takami H."/>
        </authorList>
    </citation>
    <scope>NUCLEOTIDE SEQUENCE</scope>
    <source>
        <strain evidence="3">Expedition CK06-06</strain>
    </source>
</reference>
<dbReference type="CDD" id="cd03809">
    <property type="entry name" value="GT4_MtfB-like"/>
    <property type="match status" value="1"/>
</dbReference>
<name>X0XP70_9ZZZZ</name>
<evidence type="ECO:0000313" key="3">
    <source>
        <dbReference type="EMBL" id="GAG44970.1"/>
    </source>
</evidence>
<dbReference type="SUPFAM" id="SSF53756">
    <property type="entry name" value="UDP-Glycosyltransferase/glycogen phosphorylase"/>
    <property type="match status" value="1"/>
</dbReference>
<proteinExistence type="predicted"/>
<keyword evidence="1" id="KW-0808">Transferase</keyword>